<keyword evidence="5" id="KW-0804">Transcription</keyword>
<evidence type="ECO:0000256" key="5">
    <source>
        <dbReference type="ARBA" id="ARBA00023163"/>
    </source>
</evidence>
<dbReference type="InterPro" id="IPR011006">
    <property type="entry name" value="CheY-like_superfamily"/>
</dbReference>
<dbReference type="GO" id="GO:0000156">
    <property type="term" value="F:phosphorelay response regulator activity"/>
    <property type="evidence" value="ECO:0007669"/>
    <property type="project" value="TreeGrafter"/>
</dbReference>
<sequence length="124" mass="13857">MIDIICIEDEEVFRRNLTEILEAEGYKVKAFSDGAEALTYMQSPHEGLPKIVICDINLPQVSGYEFVRRIKMLDSQAASIPVIYLSAMGQKQDIVKGMALNVADYLVKPIDFDILTSKVKSLMG</sequence>
<accession>A0A0C1MYU0</accession>
<dbReference type="STRING" id="86105.NF27_EY02020"/>
<dbReference type="GO" id="GO:0000976">
    <property type="term" value="F:transcription cis-regulatory region binding"/>
    <property type="evidence" value="ECO:0007669"/>
    <property type="project" value="TreeGrafter"/>
</dbReference>
<proteinExistence type="predicted"/>
<protein>
    <recommendedName>
        <fullName evidence="7">Response regulatory domain-containing protein</fullName>
    </recommendedName>
</protein>
<evidence type="ECO:0000256" key="4">
    <source>
        <dbReference type="ARBA" id="ARBA00023125"/>
    </source>
</evidence>
<dbReference type="GO" id="GO:0006355">
    <property type="term" value="P:regulation of DNA-templated transcription"/>
    <property type="evidence" value="ECO:0007669"/>
    <property type="project" value="TreeGrafter"/>
</dbReference>
<evidence type="ECO:0000313" key="8">
    <source>
        <dbReference type="EMBL" id="KIE05106.1"/>
    </source>
</evidence>
<comment type="caution">
    <text evidence="8">The sequence shown here is derived from an EMBL/GenBank/DDBJ whole genome shotgun (WGS) entry which is preliminary data.</text>
</comment>
<keyword evidence="4" id="KW-0238">DNA-binding</keyword>
<dbReference type="EMBL" id="JSWE01000124">
    <property type="protein sequence ID" value="KIE05106.1"/>
    <property type="molecule type" value="Genomic_DNA"/>
</dbReference>
<reference evidence="8 9" key="1">
    <citation type="submission" date="2014-11" db="EMBL/GenBank/DDBJ databases">
        <title>A Rickettsiales Symbiont of Amoebae With Ancient Features.</title>
        <authorList>
            <person name="Schulz F."/>
            <person name="Martijn J."/>
            <person name="Wascher F."/>
            <person name="Kostanjsek R."/>
            <person name="Ettema T.J."/>
            <person name="Horn M."/>
        </authorList>
    </citation>
    <scope>NUCLEOTIDE SEQUENCE [LARGE SCALE GENOMIC DNA]</scope>
    <source>
        <strain evidence="8 9">UWC36</strain>
    </source>
</reference>
<dbReference type="PANTHER" id="PTHR48111:SF1">
    <property type="entry name" value="TWO-COMPONENT RESPONSE REGULATOR ORR33"/>
    <property type="match status" value="1"/>
</dbReference>
<dbReference type="GO" id="GO:0005829">
    <property type="term" value="C:cytosol"/>
    <property type="evidence" value="ECO:0007669"/>
    <property type="project" value="TreeGrafter"/>
</dbReference>
<dbReference type="OrthoDB" id="5456285at2"/>
<organism evidence="8 9">
    <name type="scientific">Candidatus Jidaibacter acanthamoebae</name>
    <dbReference type="NCBI Taxonomy" id="86105"/>
    <lineage>
        <taxon>Bacteria</taxon>
        <taxon>Pseudomonadati</taxon>
        <taxon>Pseudomonadota</taxon>
        <taxon>Alphaproteobacteria</taxon>
        <taxon>Rickettsiales</taxon>
        <taxon>Candidatus Midichloriaceae</taxon>
        <taxon>Candidatus Jidaibacter</taxon>
    </lineage>
</organism>
<evidence type="ECO:0000259" key="7">
    <source>
        <dbReference type="PROSITE" id="PS50110"/>
    </source>
</evidence>
<evidence type="ECO:0000256" key="3">
    <source>
        <dbReference type="ARBA" id="ARBA00023015"/>
    </source>
</evidence>
<dbReference type="PROSITE" id="PS50110">
    <property type="entry name" value="RESPONSE_REGULATORY"/>
    <property type="match status" value="1"/>
</dbReference>
<gene>
    <name evidence="8" type="ORF">NF27_EY02020</name>
</gene>
<keyword evidence="9" id="KW-1185">Reference proteome</keyword>
<evidence type="ECO:0000256" key="6">
    <source>
        <dbReference type="PROSITE-ProRule" id="PRU00169"/>
    </source>
</evidence>
<feature type="domain" description="Response regulatory" evidence="7">
    <location>
        <begin position="3"/>
        <end position="123"/>
    </location>
</feature>
<dbReference type="AlphaFoldDB" id="A0A0C1MYU0"/>
<dbReference type="InterPro" id="IPR039420">
    <property type="entry name" value="WalR-like"/>
</dbReference>
<dbReference type="Pfam" id="PF00072">
    <property type="entry name" value="Response_reg"/>
    <property type="match status" value="1"/>
</dbReference>
<keyword evidence="1 6" id="KW-0597">Phosphoprotein</keyword>
<evidence type="ECO:0000313" key="9">
    <source>
        <dbReference type="Proteomes" id="UP000031258"/>
    </source>
</evidence>
<dbReference type="InterPro" id="IPR001789">
    <property type="entry name" value="Sig_transdc_resp-reg_receiver"/>
</dbReference>
<dbReference type="Gene3D" id="3.40.50.2300">
    <property type="match status" value="1"/>
</dbReference>
<evidence type="ECO:0000256" key="2">
    <source>
        <dbReference type="ARBA" id="ARBA00023012"/>
    </source>
</evidence>
<dbReference type="Proteomes" id="UP000031258">
    <property type="component" value="Unassembled WGS sequence"/>
</dbReference>
<feature type="modified residue" description="4-aspartylphosphate" evidence="6">
    <location>
        <position position="55"/>
    </location>
</feature>
<keyword evidence="3" id="KW-0805">Transcription regulation</keyword>
<dbReference type="SUPFAM" id="SSF52172">
    <property type="entry name" value="CheY-like"/>
    <property type="match status" value="1"/>
</dbReference>
<dbReference type="CDD" id="cd00156">
    <property type="entry name" value="REC"/>
    <property type="match status" value="1"/>
</dbReference>
<dbReference type="RefSeq" id="WP_053332649.1">
    <property type="nucleotide sequence ID" value="NZ_JSWE01000124.1"/>
</dbReference>
<dbReference type="PANTHER" id="PTHR48111">
    <property type="entry name" value="REGULATOR OF RPOS"/>
    <property type="match status" value="1"/>
</dbReference>
<name>A0A0C1MYU0_9RICK</name>
<dbReference type="GO" id="GO:0032993">
    <property type="term" value="C:protein-DNA complex"/>
    <property type="evidence" value="ECO:0007669"/>
    <property type="project" value="TreeGrafter"/>
</dbReference>
<dbReference type="SMART" id="SM00448">
    <property type="entry name" value="REC"/>
    <property type="match status" value="1"/>
</dbReference>
<evidence type="ECO:0000256" key="1">
    <source>
        <dbReference type="ARBA" id="ARBA00022553"/>
    </source>
</evidence>
<keyword evidence="2" id="KW-0902">Two-component regulatory system</keyword>